<accession>A0AAD4HMQ1</accession>
<gene>
    <name evidence="3" type="ORF">F5891DRAFT_1026043</name>
</gene>
<dbReference type="Proteomes" id="UP001195769">
    <property type="component" value="Unassembled WGS sequence"/>
</dbReference>
<dbReference type="RefSeq" id="XP_041227476.1">
    <property type="nucleotide sequence ID" value="XM_041361408.1"/>
</dbReference>
<reference evidence="3" key="1">
    <citation type="journal article" date="2020" name="New Phytol.">
        <title>Comparative genomics reveals dynamic genome evolution in host specialist ectomycorrhizal fungi.</title>
        <authorList>
            <person name="Lofgren L.A."/>
            <person name="Nguyen N.H."/>
            <person name="Vilgalys R."/>
            <person name="Ruytinx J."/>
            <person name="Liao H.L."/>
            <person name="Branco S."/>
            <person name="Kuo A."/>
            <person name="LaButti K."/>
            <person name="Lipzen A."/>
            <person name="Andreopoulos W."/>
            <person name="Pangilinan J."/>
            <person name="Riley R."/>
            <person name="Hundley H."/>
            <person name="Na H."/>
            <person name="Barry K."/>
            <person name="Grigoriev I.V."/>
            <person name="Stajich J.E."/>
            <person name="Kennedy P.G."/>
        </authorList>
    </citation>
    <scope>NUCLEOTIDE SEQUENCE</scope>
    <source>
        <strain evidence="3">FC203</strain>
    </source>
</reference>
<keyword evidence="4" id="KW-1185">Reference proteome</keyword>
<feature type="signal peptide" evidence="2">
    <location>
        <begin position="1"/>
        <end position="23"/>
    </location>
</feature>
<comment type="caution">
    <text evidence="3">The sequence shown here is derived from an EMBL/GenBank/DDBJ whole genome shotgun (WGS) entry which is preliminary data.</text>
</comment>
<evidence type="ECO:0008006" key="5">
    <source>
        <dbReference type="Google" id="ProtNLM"/>
    </source>
</evidence>
<evidence type="ECO:0000313" key="4">
    <source>
        <dbReference type="Proteomes" id="UP001195769"/>
    </source>
</evidence>
<evidence type="ECO:0000256" key="1">
    <source>
        <dbReference type="SAM" id="MobiDB-lite"/>
    </source>
</evidence>
<protein>
    <recommendedName>
        <fullName evidence="5">Secreted protein</fullName>
    </recommendedName>
</protein>
<evidence type="ECO:0000256" key="2">
    <source>
        <dbReference type="SAM" id="SignalP"/>
    </source>
</evidence>
<feature type="chain" id="PRO_5042096028" description="Secreted protein" evidence="2">
    <location>
        <begin position="24"/>
        <end position="76"/>
    </location>
</feature>
<feature type="compositionally biased region" description="Polar residues" evidence="1">
    <location>
        <begin position="60"/>
        <end position="69"/>
    </location>
</feature>
<name>A0AAD4HMQ1_9AGAM</name>
<sequence length="76" mass="8073">MNMQWKIVGTMLYLLAAYSRGWSAPANAEHRRRSTSSSTMATSDGGAASSSSRLSGASGNNDVSFQNSKVARRSSI</sequence>
<feature type="non-terminal residue" evidence="3">
    <location>
        <position position="1"/>
    </location>
</feature>
<dbReference type="EMBL" id="JABBWK010000019">
    <property type="protein sequence ID" value="KAG1901901.1"/>
    <property type="molecule type" value="Genomic_DNA"/>
</dbReference>
<dbReference type="GeneID" id="64655706"/>
<feature type="compositionally biased region" description="Low complexity" evidence="1">
    <location>
        <begin position="35"/>
        <end position="59"/>
    </location>
</feature>
<feature type="region of interest" description="Disordered" evidence="1">
    <location>
        <begin position="24"/>
        <end position="76"/>
    </location>
</feature>
<proteinExistence type="predicted"/>
<keyword evidence="2" id="KW-0732">Signal</keyword>
<evidence type="ECO:0000313" key="3">
    <source>
        <dbReference type="EMBL" id="KAG1901901.1"/>
    </source>
</evidence>
<organism evidence="3 4">
    <name type="scientific">Suillus fuscotomentosus</name>
    <dbReference type="NCBI Taxonomy" id="1912939"/>
    <lineage>
        <taxon>Eukaryota</taxon>
        <taxon>Fungi</taxon>
        <taxon>Dikarya</taxon>
        <taxon>Basidiomycota</taxon>
        <taxon>Agaricomycotina</taxon>
        <taxon>Agaricomycetes</taxon>
        <taxon>Agaricomycetidae</taxon>
        <taxon>Boletales</taxon>
        <taxon>Suillineae</taxon>
        <taxon>Suillaceae</taxon>
        <taxon>Suillus</taxon>
    </lineage>
</organism>
<dbReference type="AlphaFoldDB" id="A0AAD4HMQ1"/>